<organism evidence="2 3">
    <name type="scientific">Fadolivirus FV1/VV64</name>
    <dbReference type="NCBI Taxonomy" id="3070911"/>
    <lineage>
        <taxon>Viruses</taxon>
        <taxon>Varidnaviria</taxon>
        <taxon>Bamfordvirae</taxon>
        <taxon>Nucleocytoviricota</taxon>
        <taxon>Megaviricetes</taxon>
        <taxon>Imitervirales</taxon>
        <taxon>Mimiviridae</taxon>
        <taxon>Klosneuvirinae</taxon>
        <taxon>Fadolivirus</taxon>
        <taxon>Fadolivirus algeromassiliense</taxon>
    </lineage>
</organism>
<proteinExistence type="predicted"/>
<dbReference type="Proteomes" id="UP001162001">
    <property type="component" value="Segment"/>
</dbReference>
<dbReference type="EMBL" id="MT418680">
    <property type="protein sequence ID" value="QKF94838.1"/>
    <property type="molecule type" value="Genomic_DNA"/>
</dbReference>
<keyword evidence="3" id="KW-1185">Reference proteome</keyword>
<reference evidence="2 3" key="1">
    <citation type="submission" date="2020-04" db="EMBL/GenBank/DDBJ databases">
        <title>Advantages and limits of metagenomic assembly and binning of a giant virus.</title>
        <authorList>
            <person name="Schulz F."/>
            <person name="Andreani J."/>
            <person name="Francis R."/>
            <person name="Boudjemaa H."/>
            <person name="Bou Khalil J.Y."/>
            <person name="Lee J."/>
            <person name="La Scola B."/>
            <person name="Woyke T."/>
        </authorList>
    </citation>
    <scope>NUCLEOTIDE SEQUENCE [LARGE SCALE GENOMIC DNA]</scope>
    <source>
        <strain evidence="2 3">FV1/VV64</strain>
    </source>
</reference>
<evidence type="ECO:0008006" key="4">
    <source>
        <dbReference type="Google" id="ProtNLM"/>
    </source>
</evidence>
<feature type="compositionally biased region" description="Basic residues" evidence="1">
    <location>
        <begin position="40"/>
        <end position="49"/>
    </location>
</feature>
<name>A0A7D3R324_9VIRU</name>
<protein>
    <recommendedName>
        <fullName evidence="4">F-box domain-containing protein</fullName>
    </recommendedName>
</protein>
<feature type="region of interest" description="Disordered" evidence="1">
    <location>
        <begin position="27"/>
        <end position="58"/>
    </location>
</feature>
<evidence type="ECO:0000313" key="3">
    <source>
        <dbReference type="Proteomes" id="UP001162001"/>
    </source>
</evidence>
<gene>
    <name evidence="2" type="ORF">Fadolivirus_1_1380</name>
</gene>
<accession>A0A7D3R324</accession>
<sequence length="302" mass="35847">MRPNNCWGKPSQAIYKTDDTLKFVPNPLKTLPHKQPDKMKTKKAVHKKEKPSPSRNNLRPYGYLGTNYTITKSQKEVPTDEYYGTYQYGYDDNDYEDHRQLTEFDFYVDMTTVTYEKHTIIRSDICDWLNCLIANNSPFAIVKANNGSLRYIKTHEKPPTEWTGTKVELYKFHNNVPSFKQFTQNIFVVFPFLLESDMFVSLLNKLDLLTFVCVCKTTNRLFSEYYRTRDWTKAASYNRFAYKITFEKNKWDSDLYFEKLPDNKFTVKESLMYSYTEDDCHHDDDGFCGNDGRRFPYLFITK</sequence>
<evidence type="ECO:0000256" key="1">
    <source>
        <dbReference type="SAM" id="MobiDB-lite"/>
    </source>
</evidence>
<evidence type="ECO:0000313" key="2">
    <source>
        <dbReference type="EMBL" id="QKF94838.1"/>
    </source>
</evidence>